<dbReference type="EMBL" id="UYSG01000876">
    <property type="protein sequence ID" value="VDL27350.1"/>
    <property type="molecule type" value="Genomic_DNA"/>
</dbReference>
<dbReference type="OrthoDB" id="6274539at2759"/>
<evidence type="ECO:0000313" key="3">
    <source>
        <dbReference type="Proteomes" id="UP000274504"/>
    </source>
</evidence>
<sequence>MPETSSPSLEKSDQSTVPDVVIEENVATGGNDHDQKHKQSRRSRKELDTSGSLPLEITEAPHVMFQLGEQEEPKQPPAFVELDELSNGEWREVASYQYLFAF</sequence>
<protein>
    <submittedName>
        <fullName evidence="2 4">Uncharacterized protein</fullName>
    </submittedName>
</protein>
<dbReference type="Proteomes" id="UP000274504">
    <property type="component" value="Unassembled WGS sequence"/>
</dbReference>
<evidence type="ECO:0000256" key="1">
    <source>
        <dbReference type="SAM" id="MobiDB-lite"/>
    </source>
</evidence>
<organism evidence="4">
    <name type="scientific">Hymenolepis diminuta</name>
    <name type="common">Rat tapeworm</name>
    <dbReference type="NCBI Taxonomy" id="6216"/>
    <lineage>
        <taxon>Eukaryota</taxon>
        <taxon>Metazoa</taxon>
        <taxon>Spiralia</taxon>
        <taxon>Lophotrochozoa</taxon>
        <taxon>Platyhelminthes</taxon>
        <taxon>Cestoda</taxon>
        <taxon>Eucestoda</taxon>
        <taxon>Cyclophyllidea</taxon>
        <taxon>Hymenolepididae</taxon>
        <taxon>Hymenolepis</taxon>
    </lineage>
</organism>
<reference evidence="4" key="1">
    <citation type="submission" date="2017-02" db="UniProtKB">
        <authorList>
            <consortium name="WormBaseParasite"/>
        </authorList>
    </citation>
    <scope>IDENTIFICATION</scope>
</reference>
<dbReference type="AlphaFoldDB" id="A0A0R3SEC3"/>
<name>A0A0R3SEC3_HYMDI</name>
<dbReference type="WBParaSite" id="HDID_0000310501-mRNA-1">
    <property type="protein sequence ID" value="HDID_0000310501-mRNA-1"/>
    <property type="gene ID" value="HDID_0000310501"/>
</dbReference>
<feature type="compositionally biased region" description="Polar residues" evidence="1">
    <location>
        <begin position="1"/>
        <end position="17"/>
    </location>
</feature>
<gene>
    <name evidence="2" type="ORF">HDID_LOCUS3103</name>
</gene>
<reference evidence="2 3" key="2">
    <citation type="submission" date="2018-11" db="EMBL/GenBank/DDBJ databases">
        <authorList>
            <consortium name="Pathogen Informatics"/>
        </authorList>
    </citation>
    <scope>NUCLEOTIDE SEQUENCE [LARGE SCALE GENOMIC DNA]</scope>
</reference>
<evidence type="ECO:0000313" key="2">
    <source>
        <dbReference type="EMBL" id="VDL27350.1"/>
    </source>
</evidence>
<accession>A0A0R3SEC3</accession>
<evidence type="ECO:0000313" key="4">
    <source>
        <dbReference type="WBParaSite" id="HDID_0000310501-mRNA-1"/>
    </source>
</evidence>
<proteinExistence type="predicted"/>
<feature type="region of interest" description="Disordered" evidence="1">
    <location>
        <begin position="1"/>
        <end position="54"/>
    </location>
</feature>